<evidence type="ECO:0000313" key="12">
    <source>
        <dbReference type="Proteomes" id="UP000623129"/>
    </source>
</evidence>
<comment type="caution">
    <text evidence="11">The sequence shown here is derived from an EMBL/GenBank/DDBJ whole genome shotgun (WGS) entry which is preliminary data.</text>
</comment>
<keyword evidence="7 9" id="KW-0472">Membrane</keyword>
<dbReference type="PANTHER" id="PTHR46539:SF24">
    <property type="entry name" value="(WILD MALAYSIAN BANANA) HYPOTHETICAL PROTEIN"/>
    <property type="match status" value="1"/>
</dbReference>
<evidence type="ECO:0000256" key="4">
    <source>
        <dbReference type="ARBA" id="ARBA00022771"/>
    </source>
</evidence>
<dbReference type="PROSITE" id="PS50089">
    <property type="entry name" value="ZF_RING_2"/>
    <property type="match status" value="1"/>
</dbReference>
<dbReference type="EMBL" id="SWLB01000023">
    <property type="protein sequence ID" value="KAF3323480.1"/>
    <property type="molecule type" value="Genomic_DNA"/>
</dbReference>
<evidence type="ECO:0000256" key="8">
    <source>
        <dbReference type="PROSITE-ProRule" id="PRU00175"/>
    </source>
</evidence>
<keyword evidence="2 9" id="KW-0812">Transmembrane</keyword>
<keyword evidence="12" id="KW-1185">Reference proteome</keyword>
<keyword evidence="3" id="KW-0479">Metal-binding</keyword>
<gene>
    <name evidence="11" type="ORF">FCM35_KLT12211</name>
</gene>
<dbReference type="CDD" id="cd16461">
    <property type="entry name" value="RING-H2_EL5-like"/>
    <property type="match status" value="1"/>
</dbReference>
<accession>A0A833QFW5</accession>
<dbReference type="SUPFAM" id="SSF57850">
    <property type="entry name" value="RING/U-box"/>
    <property type="match status" value="1"/>
</dbReference>
<evidence type="ECO:0000256" key="2">
    <source>
        <dbReference type="ARBA" id="ARBA00022692"/>
    </source>
</evidence>
<proteinExistence type="predicted"/>
<protein>
    <submittedName>
        <fullName evidence="11">RING-H2 finger protein ATL3</fullName>
    </submittedName>
</protein>
<dbReference type="InterPro" id="IPR013083">
    <property type="entry name" value="Znf_RING/FYVE/PHD"/>
</dbReference>
<evidence type="ECO:0000259" key="10">
    <source>
        <dbReference type="PROSITE" id="PS50089"/>
    </source>
</evidence>
<evidence type="ECO:0000256" key="3">
    <source>
        <dbReference type="ARBA" id="ARBA00022723"/>
    </source>
</evidence>
<dbReference type="AlphaFoldDB" id="A0A833QFW5"/>
<keyword evidence="5" id="KW-0862">Zinc</keyword>
<evidence type="ECO:0000256" key="7">
    <source>
        <dbReference type="ARBA" id="ARBA00023136"/>
    </source>
</evidence>
<dbReference type="GO" id="GO:0016020">
    <property type="term" value="C:membrane"/>
    <property type="evidence" value="ECO:0007669"/>
    <property type="project" value="UniProtKB-SubCell"/>
</dbReference>
<feature type="transmembrane region" description="Helical" evidence="9">
    <location>
        <begin position="17"/>
        <end position="39"/>
    </location>
</feature>
<organism evidence="11 12">
    <name type="scientific">Carex littledalei</name>
    <dbReference type="NCBI Taxonomy" id="544730"/>
    <lineage>
        <taxon>Eukaryota</taxon>
        <taxon>Viridiplantae</taxon>
        <taxon>Streptophyta</taxon>
        <taxon>Embryophyta</taxon>
        <taxon>Tracheophyta</taxon>
        <taxon>Spermatophyta</taxon>
        <taxon>Magnoliopsida</taxon>
        <taxon>Liliopsida</taxon>
        <taxon>Poales</taxon>
        <taxon>Cyperaceae</taxon>
        <taxon>Cyperoideae</taxon>
        <taxon>Cariceae</taxon>
        <taxon>Carex</taxon>
        <taxon>Carex subgen. Euthyceras</taxon>
    </lineage>
</organism>
<sequence length="284" mass="30742">MSTSIQTVSSVTKIAELMVGVLILIFILFLLLVFLYLYARRYPGAIPIFGRVGARLIFPSSEPERSVEATAPPCGLDPKSIESLPFIVFKPEDFKNRGIDCAVCLSEVCNGEKARILPKCNHGFHLDCIDMWFFSHSTCPLCRCPVVDGVVPSRPDYASMVNSADTAESVPNFPTNVLFWGSQDQIRSGVAPRLPRQGEISIVEIPRPPAENPVITSAASPSVDETKLLTPTRVRSFSRLLMRGSRGIMIGNSCNPRTGSDDIELGLGAPAATESSNPIATASS</sequence>
<evidence type="ECO:0000313" key="11">
    <source>
        <dbReference type="EMBL" id="KAF3323480.1"/>
    </source>
</evidence>
<dbReference type="Proteomes" id="UP000623129">
    <property type="component" value="Unassembled WGS sequence"/>
</dbReference>
<dbReference type="OrthoDB" id="8062037at2759"/>
<dbReference type="InterPro" id="IPR001841">
    <property type="entry name" value="Znf_RING"/>
</dbReference>
<evidence type="ECO:0000256" key="5">
    <source>
        <dbReference type="ARBA" id="ARBA00022833"/>
    </source>
</evidence>
<feature type="domain" description="RING-type" evidence="10">
    <location>
        <begin position="101"/>
        <end position="143"/>
    </location>
</feature>
<dbReference type="SMART" id="SM00184">
    <property type="entry name" value="RING"/>
    <property type="match status" value="1"/>
</dbReference>
<comment type="subcellular location">
    <subcellularLocation>
        <location evidence="1">Membrane</location>
    </subcellularLocation>
</comment>
<dbReference type="Pfam" id="PF13639">
    <property type="entry name" value="zf-RING_2"/>
    <property type="match status" value="1"/>
</dbReference>
<dbReference type="Gene3D" id="3.30.40.10">
    <property type="entry name" value="Zinc/RING finger domain, C3HC4 (zinc finger)"/>
    <property type="match status" value="1"/>
</dbReference>
<dbReference type="GO" id="GO:0008270">
    <property type="term" value="F:zinc ion binding"/>
    <property type="evidence" value="ECO:0007669"/>
    <property type="project" value="UniProtKB-KW"/>
</dbReference>
<evidence type="ECO:0000256" key="1">
    <source>
        <dbReference type="ARBA" id="ARBA00004370"/>
    </source>
</evidence>
<name>A0A833QFW5_9POAL</name>
<evidence type="ECO:0000256" key="9">
    <source>
        <dbReference type="SAM" id="Phobius"/>
    </source>
</evidence>
<reference evidence="11" key="1">
    <citation type="submission" date="2020-01" db="EMBL/GenBank/DDBJ databases">
        <title>Genome sequence of Kobresia littledalei, the first chromosome-level genome in the family Cyperaceae.</title>
        <authorList>
            <person name="Qu G."/>
        </authorList>
    </citation>
    <scope>NUCLEOTIDE SEQUENCE</scope>
    <source>
        <strain evidence="11">C.B.Clarke</strain>
        <tissue evidence="11">Leaf</tissue>
    </source>
</reference>
<evidence type="ECO:0000256" key="6">
    <source>
        <dbReference type="ARBA" id="ARBA00022989"/>
    </source>
</evidence>
<keyword evidence="6 9" id="KW-1133">Transmembrane helix</keyword>
<keyword evidence="4 8" id="KW-0863">Zinc-finger</keyword>
<dbReference type="PANTHER" id="PTHR46539">
    <property type="entry name" value="E3 UBIQUITIN-PROTEIN LIGASE ATL42"/>
    <property type="match status" value="1"/>
</dbReference>